<sequence>MTALLLAVVAEAGEVGEVVEVHAHKSLLLFLLPPNRTLLTSPIQASLSCDNSRVNDEEEADDDSEPEQETPISSARGKRSGEAVNSTGKKPKTSTRHWLQNQMRKLVDMNERTTASCESIARREVRSGYSIEDVMALVVECGAAPGSNEHFIATILFTKRAERQMFMTLRTPRDRIDWLRKIHEWMTRNDVHK</sequence>
<dbReference type="PANTHER" id="PTHR47851">
    <property type="entry name" value="OS06G0588700 PROTEIN-RELATED"/>
    <property type="match status" value="1"/>
</dbReference>
<dbReference type="Proteomes" id="UP000000768">
    <property type="component" value="Chromosome 4"/>
</dbReference>
<protein>
    <submittedName>
        <fullName evidence="2">Uncharacterized protein</fullName>
    </submittedName>
</protein>
<reference evidence="2 3" key="1">
    <citation type="journal article" date="2009" name="Nature">
        <title>The Sorghum bicolor genome and the diversification of grasses.</title>
        <authorList>
            <person name="Paterson A.H."/>
            <person name="Bowers J.E."/>
            <person name="Bruggmann R."/>
            <person name="Dubchak I."/>
            <person name="Grimwood J."/>
            <person name="Gundlach H."/>
            <person name="Haberer G."/>
            <person name="Hellsten U."/>
            <person name="Mitros T."/>
            <person name="Poliakov A."/>
            <person name="Schmutz J."/>
            <person name="Spannagl M."/>
            <person name="Tang H."/>
            <person name="Wang X."/>
            <person name="Wicker T."/>
            <person name="Bharti A.K."/>
            <person name="Chapman J."/>
            <person name="Feltus F.A."/>
            <person name="Gowik U."/>
            <person name="Grigoriev I.V."/>
            <person name="Lyons E."/>
            <person name="Maher C.A."/>
            <person name="Martis M."/>
            <person name="Narechania A."/>
            <person name="Otillar R.P."/>
            <person name="Penning B.W."/>
            <person name="Salamov A.A."/>
            <person name="Wang Y."/>
            <person name="Zhang L."/>
            <person name="Carpita N.C."/>
            <person name="Freeling M."/>
            <person name="Gingle A.R."/>
            <person name="Hash C.T."/>
            <person name="Keller B."/>
            <person name="Klein P."/>
            <person name="Kresovich S."/>
            <person name="McCann M.C."/>
            <person name="Ming R."/>
            <person name="Peterson D.G."/>
            <person name="Mehboob-ur-Rahman"/>
            <person name="Ware D."/>
            <person name="Westhoff P."/>
            <person name="Mayer K.F."/>
            <person name="Messing J."/>
            <person name="Rokhsar D.S."/>
        </authorList>
    </citation>
    <scope>NUCLEOTIDE SEQUENCE [LARGE SCALE GENOMIC DNA]</scope>
    <source>
        <strain evidence="3">cv. BTx623</strain>
    </source>
</reference>
<dbReference type="AlphaFoldDB" id="A0A1Z5RMC5"/>
<dbReference type="Gramene" id="OQU84900">
    <property type="protein sequence ID" value="OQU84900"/>
    <property type="gene ID" value="SORBI_3004G139201"/>
</dbReference>
<accession>A0A1Z5RMC5</accession>
<name>A0A1Z5RMC5_SORBI</name>
<evidence type="ECO:0000256" key="1">
    <source>
        <dbReference type="SAM" id="MobiDB-lite"/>
    </source>
</evidence>
<evidence type="ECO:0000313" key="2">
    <source>
        <dbReference type="EMBL" id="OQU84900.1"/>
    </source>
</evidence>
<keyword evidence="3" id="KW-1185">Reference proteome</keyword>
<proteinExistence type="predicted"/>
<dbReference type="EMBL" id="CM000763">
    <property type="protein sequence ID" value="OQU84900.1"/>
    <property type="molecule type" value="Genomic_DNA"/>
</dbReference>
<feature type="region of interest" description="Disordered" evidence="1">
    <location>
        <begin position="49"/>
        <end position="97"/>
    </location>
</feature>
<reference evidence="3" key="2">
    <citation type="journal article" date="2018" name="Plant J.">
        <title>The Sorghum bicolor reference genome: improved assembly, gene annotations, a transcriptome atlas, and signatures of genome organization.</title>
        <authorList>
            <person name="McCormick R.F."/>
            <person name="Truong S.K."/>
            <person name="Sreedasyam A."/>
            <person name="Jenkins J."/>
            <person name="Shu S."/>
            <person name="Sims D."/>
            <person name="Kennedy M."/>
            <person name="Amirebrahimi M."/>
            <person name="Weers B.D."/>
            <person name="McKinley B."/>
            <person name="Mattison A."/>
            <person name="Morishige D.T."/>
            <person name="Grimwood J."/>
            <person name="Schmutz J."/>
            <person name="Mullet J.E."/>
        </authorList>
    </citation>
    <scope>NUCLEOTIDE SEQUENCE [LARGE SCALE GENOMIC DNA]</scope>
    <source>
        <strain evidence="3">cv. BTx623</strain>
    </source>
</reference>
<organism evidence="2 3">
    <name type="scientific">Sorghum bicolor</name>
    <name type="common">Sorghum</name>
    <name type="synonym">Sorghum vulgare</name>
    <dbReference type="NCBI Taxonomy" id="4558"/>
    <lineage>
        <taxon>Eukaryota</taxon>
        <taxon>Viridiplantae</taxon>
        <taxon>Streptophyta</taxon>
        <taxon>Embryophyta</taxon>
        <taxon>Tracheophyta</taxon>
        <taxon>Spermatophyta</taxon>
        <taxon>Magnoliopsida</taxon>
        <taxon>Liliopsida</taxon>
        <taxon>Poales</taxon>
        <taxon>Poaceae</taxon>
        <taxon>PACMAD clade</taxon>
        <taxon>Panicoideae</taxon>
        <taxon>Andropogonodae</taxon>
        <taxon>Andropogoneae</taxon>
        <taxon>Sorghinae</taxon>
        <taxon>Sorghum</taxon>
    </lineage>
</organism>
<feature type="compositionally biased region" description="Acidic residues" evidence="1">
    <location>
        <begin position="56"/>
        <end position="68"/>
    </location>
</feature>
<dbReference type="InParanoid" id="A0A1Z5RMC5"/>
<evidence type="ECO:0000313" key="3">
    <source>
        <dbReference type="Proteomes" id="UP000000768"/>
    </source>
</evidence>
<dbReference type="OMA" id="DIECGAN"/>
<gene>
    <name evidence="2" type="ORF">SORBI_3004G139201</name>
</gene>
<dbReference type="PANTHER" id="PTHR47851:SF1">
    <property type="entry name" value="OS06G0588700 PROTEIN"/>
    <property type="match status" value="1"/>
</dbReference>